<dbReference type="EC" id="3.4.22.60" evidence="4"/>
<dbReference type="Gene3D" id="3.30.70.1470">
    <property type="entry name" value="Caspase-like"/>
    <property type="match status" value="1"/>
</dbReference>
<dbReference type="EMBL" id="CAJPWZ010003180">
    <property type="protein sequence ID" value="CAG2253864.1"/>
    <property type="molecule type" value="Genomic_DNA"/>
</dbReference>
<evidence type="ECO:0000313" key="5">
    <source>
        <dbReference type="Proteomes" id="UP000683360"/>
    </source>
</evidence>
<organism evidence="4 5">
    <name type="scientific">Mytilus edulis</name>
    <name type="common">Blue mussel</name>
    <dbReference type="NCBI Taxonomy" id="6550"/>
    <lineage>
        <taxon>Eukaryota</taxon>
        <taxon>Metazoa</taxon>
        <taxon>Spiralia</taxon>
        <taxon>Lophotrochozoa</taxon>
        <taxon>Mollusca</taxon>
        <taxon>Bivalvia</taxon>
        <taxon>Autobranchia</taxon>
        <taxon>Pteriomorphia</taxon>
        <taxon>Mytilida</taxon>
        <taxon>Mytiloidea</taxon>
        <taxon>Mytilidae</taxon>
        <taxon>Mytilinae</taxon>
        <taxon>Mytilus</taxon>
    </lineage>
</organism>
<dbReference type="GO" id="GO:0043525">
    <property type="term" value="P:positive regulation of neuron apoptotic process"/>
    <property type="evidence" value="ECO:0007669"/>
    <property type="project" value="TreeGrafter"/>
</dbReference>
<dbReference type="InterPro" id="IPR002398">
    <property type="entry name" value="Pept_C14"/>
</dbReference>
<dbReference type="OrthoDB" id="6188842at2759"/>
<feature type="domain" description="Caspase family p20" evidence="3">
    <location>
        <begin position="399"/>
        <end position="538"/>
    </location>
</feature>
<keyword evidence="4" id="KW-0378">Hydrolase</keyword>
<evidence type="ECO:0000256" key="1">
    <source>
        <dbReference type="ARBA" id="ARBA00010134"/>
    </source>
</evidence>
<dbReference type="PROSITE" id="PS50208">
    <property type="entry name" value="CASPASE_P20"/>
    <property type="match status" value="2"/>
</dbReference>
<dbReference type="InterPro" id="IPR029030">
    <property type="entry name" value="Caspase-like_dom_sf"/>
</dbReference>
<dbReference type="InterPro" id="IPR001309">
    <property type="entry name" value="Pept_C14_p20"/>
</dbReference>
<dbReference type="InterPro" id="IPR011600">
    <property type="entry name" value="Pept_C14_caspase"/>
</dbReference>
<comment type="similarity">
    <text evidence="1">Belongs to the peptidase C14A family.</text>
</comment>
<comment type="caution">
    <text evidence="4">The sequence shown here is derived from an EMBL/GenBank/DDBJ whole genome shotgun (WGS) entry which is preliminary data.</text>
</comment>
<dbReference type="GO" id="GO:0005737">
    <property type="term" value="C:cytoplasm"/>
    <property type="evidence" value="ECO:0007669"/>
    <property type="project" value="TreeGrafter"/>
</dbReference>
<accession>A0A8S3V6Y6</accession>
<proteinExistence type="inferred from homology"/>
<evidence type="ECO:0000259" key="3">
    <source>
        <dbReference type="PROSITE" id="PS50208"/>
    </source>
</evidence>
<protein>
    <submittedName>
        <fullName evidence="4">CASP7</fullName>
        <ecNumber evidence="4">3.4.22.60</ecNumber>
    </submittedName>
</protein>
<dbReference type="PANTHER" id="PTHR10454">
    <property type="entry name" value="CASPASE"/>
    <property type="match status" value="1"/>
</dbReference>
<dbReference type="PANTHER" id="PTHR10454:SF232">
    <property type="entry name" value="AT03047P-RELATED"/>
    <property type="match status" value="1"/>
</dbReference>
<dbReference type="Gene3D" id="3.40.50.1460">
    <property type="match status" value="2"/>
</dbReference>
<feature type="domain" description="Caspase family p20" evidence="3">
    <location>
        <begin position="49"/>
        <end position="189"/>
    </location>
</feature>
<dbReference type="PRINTS" id="PR00376">
    <property type="entry name" value="IL1BCENZYME"/>
</dbReference>
<dbReference type="InterPro" id="IPR015917">
    <property type="entry name" value="Pept_C14A"/>
</dbReference>
<dbReference type="AlphaFoldDB" id="A0A8S3V6Y6"/>
<dbReference type="Proteomes" id="UP000683360">
    <property type="component" value="Unassembled WGS sequence"/>
</dbReference>
<dbReference type="GO" id="GO:0004197">
    <property type="term" value="F:cysteine-type endopeptidase activity"/>
    <property type="evidence" value="ECO:0007669"/>
    <property type="project" value="InterPro"/>
</dbReference>
<dbReference type="GO" id="GO:0006508">
    <property type="term" value="P:proteolysis"/>
    <property type="evidence" value="ECO:0007669"/>
    <property type="project" value="InterPro"/>
</dbReference>
<evidence type="ECO:0000256" key="2">
    <source>
        <dbReference type="SAM" id="MobiDB-lite"/>
    </source>
</evidence>
<dbReference type="Pfam" id="PF00656">
    <property type="entry name" value="Peptidase_C14"/>
    <property type="match status" value="2"/>
</dbReference>
<reference evidence="4" key="1">
    <citation type="submission" date="2021-03" db="EMBL/GenBank/DDBJ databases">
        <authorList>
            <person name="Bekaert M."/>
        </authorList>
    </citation>
    <scope>NUCLEOTIDE SEQUENCE</scope>
</reference>
<sequence length="646" mass="72972">MASMVHIGKEVLSEKDVEDIFDSVLSSASSKLKPTTPSNEDEYDCSNRYRGLALIICNENFKTEKLRRDYCDNEIKLMKETFGKHLNFTVLIFKDLTAEQINWVIHRACKQPGFHRMSDCFACVLASHGAEKARCSNGKPTSVDLRDHCLYGVDHNTITTKAIIKEINDVKALKDKPKLFFIQACRSRTQMNITSSGIEHGHTIDINSASHGNCPTDFTDEFYKQSFPECPTQNEPSLKANNGIISEKKDNTEASIFHKLGELFGLNKNDAEEIIEPEDMISILDQSCTDDTLVVYSTASEKYSYGRVTLGGWMLVCLNKAVDEQLRQSNRRYHLMDILIAVTSAVAKNFETHLSEDNSRLLSKKIVKDVFARVLNSASSKSKSHFPSNEDEYDSSNRYRGLALIICNENFDTLSQRDYCDNEIKLMDETFGKNLNFTVLIFKDLNKKQIKWVIHTACKQDDFFRQSDCFTCVLASHGGEEDSHTHGKLPSVNLRDHCIYDVDCFPVITKDIIDEFNKVKALKDKPKLFFVQSCRSRQNPTSKDAGKDKGHTIPVHSAPESLNLNLGTDYAEDSYADCPTESMPAVKSNHDTKTEQEDITEATIFHKLGRMFGLYINEPKDMISILDSSCTDDTLVVYSTASGNYN</sequence>
<gene>
    <name evidence="4" type="ORF">MEDL_65376</name>
</gene>
<dbReference type="GO" id="GO:0006915">
    <property type="term" value="P:apoptotic process"/>
    <property type="evidence" value="ECO:0007669"/>
    <property type="project" value="TreeGrafter"/>
</dbReference>
<evidence type="ECO:0000313" key="4">
    <source>
        <dbReference type="EMBL" id="CAG2253864.1"/>
    </source>
</evidence>
<feature type="region of interest" description="Disordered" evidence="2">
    <location>
        <begin position="537"/>
        <end position="558"/>
    </location>
</feature>
<keyword evidence="5" id="KW-1185">Reference proteome</keyword>
<dbReference type="SUPFAM" id="SSF52129">
    <property type="entry name" value="Caspase-like"/>
    <property type="match status" value="2"/>
</dbReference>
<dbReference type="SMART" id="SM00115">
    <property type="entry name" value="CASc"/>
    <property type="match status" value="1"/>
</dbReference>
<name>A0A8S3V6Y6_MYTED</name>